<dbReference type="OrthoDB" id="5812648at2759"/>
<name>A0A8S9ZS94_9BILA</name>
<protein>
    <submittedName>
        <fullName evidence="1">Uncharacterized protein</fullName>
    </submittedName>
</protein>
<organism evidence="1 2">
    <name type="scientific">Meloidogyne graminicola</name>
    <dbReference type="NCBI Taxonomy" id="189291"/>
    <lineage>
        <taxon>Eukaryota</taxon>
        <taxon>Metazoa</taxon>
        <taxon>Ecdysozoa</taxon>
        <taxon>Nematoda</taxon>
        <taxon>Chromadorea</taxon>
        <taxon>Rhabditida</taxon>
        <taxon>Tylenchina</taxon>
        <taxon>Tylenchomorpha</taxon>
        <taxon>Tylenchoidea</taxon>
        <taxon>Meloidogynidae</taxon>
        <taxon>Meloidogyninae</taxon>
        <taxon>Meloidogyne</taxon>
    </lineage>
</organism>
<evidence type="ECO:0000313" key="2">
    <source>
        <dbReference type="Proteomes" id="UP000605970"/>
    </source>
</evidence>
<dbReference type="EMBL" id="JABEBT010000033">
    <property type="protein sequence ID" value="KAF7636124.1"/>
    <property type="molecule type" value="Genomic_DNA"/>
</dbReference>
<proteinExistence type="predicted"/>
<gene>
    <name evidence="1" type="ORF">Mgra_00004384</name>
</gene>
<comment type="caution">
    <text evidence="1">The sequence shown here is derived from an EMBL/GenBank/DDBJ whole genome shotgun (WGS) entry which is preliminary data.</text>
</comment>
<dbReference type="Proteomes" id="UP000605970">
    <property type="component" value="Unassembled WGS sequence"/>
</dbReference>
<dbReference type="AlphaFoldDB" id="A0A8S9ZS94"/>
<reference evidence="1" key="1">
    <citation type="journal article" date="2020" name="Ecol. Evol.">
        <title>Genome structure and content of the rice root-knot nematode (Meloidogyne graminicola).</title>
        <authorList>
            <person name="Phan N.T."/>
            <person name="Danchin E.G.J."/>
            <person name="Klopp C."/>
            <person name="Perfus-Barbeoch L."/>
            <person name="Kozlowski D.K."/>
            <person name="Koutsovoulos G.D."/>
            <person name="Lopez-Roques C."/>
            <person name="Bouchez O."/>
            <person name="Zahm M."/>
            <person name="Besnard G."/>
            <person name="Bellafiore S."/>
        </authorList>
    </citation>
    <scope>NUCLEOTIDE SEQUENCE</scope>
    <source>
        <strain evidence="1">VN-18</strain>
    </source>
</reference>
<evidence type="ECO:0000313" key="1">
    <source>
        <dbReference type="EMBL" id="KAF7636124.1"/>
    </source>
</evidence>
<keyword evidence="2" id="KW-1185">Reference proteome</keyword>
<accession>A0A8S9ZS94</accession>
<sequence>MSTAVPGVLYSADALAARGRNNWKMHTIDGTQAQTFDLPTPGAGQEQALLAVDNQRSAYFADVTEQLNPRIPTKFWA</sequence>